<feature type="compositionally biased region" description="Polar residues" evidence="2">
    <location>
        <begin position="479"/>
        <end position="489"/>
    </location>
</feature>
<dbReference type="OrthoDB" id="2444489at2759"/>
<name>A0A9P5S862_9FUNG</name>
<feature type="coiled-coil region" evidence="1">
    <location>
        <begin position="585"/>
        <end position="623"/>
    </location>
</feature>
<accession>A0A9P5S862</accession>
<organism evidence="3 4">
    <name type="scientific">Linnemannia schmuckeri</name>
    <dbReference type="NCBI Taxonomy" id="64567"/>
    <lineage>
        <taxon>Eukaryota</taxon>
        <taxon>Fungi</taxon>
        <taxon>Fungi incertae sedis</taxon>
        <taxon>Mucoromycota</taxon>
        <taxon>Mortierellomycotina</taxon>
        <taxon>Mortierellomycetes</taxon>
        <taxon>Mortierellales</taxon>
        <taxon>Mortierellaceae</taxon>
        <taxon>Linnemannia</taxon>
    </lineage>
</organism>
<feature type="compositionally biased region" description="Low complexity" evidence="2">
    <location>
        <begin position="450"/>
        <end position="464"/>
    </location>
</feature>
<feature type="region of interest" description="Disordered" evidence="2">
    <location>
        <begin position="1"/>
        <end position="44"/>
    </location>
</feature>
<comment type="caution">
    <text evidence="3">The sequence shown here is derived from an EMBL/GenBank/DDBJ whole genome shotgun (WGS) entry which is preliminary data.</text>
</comment>
<feature type="non-terminal residue" evidence="3">
    <location>
        <position position="1"/>
    </location>
</feature>
<evidence type="ECO:0000256" key="1">
    <source>
        <dbReference type="SAM" id="Coils"/>
    </source>
</evidence>
<feature type="compositionally biased region" description="Low complexity" evidence="2">
    <location>
        <begin position="490"/>
        <end position="502"/>
    </location>
</feature>
<feature type="compositionally biased region" description="Low complexity" evidence="2">
    <location>
        <begin position="113"/>
        <end position="128"/>
    </location>
</feature>
<gene>
    <name evidence="3" type="ORF">BG015_008530</name>
</gene>
<feature type="region of interest" description="Disordered" evidence="2">
    <location>
        <begin position="64"/>
        <end position="214"/>
    </location>
</feature>
<feature type="region of interest" description="Disordered" evidence="2">
    <location>
        <begin position="347"/>
        <end position="388"/>
    </location>
</feature>
<keyword evidence="4" id="KW-1185">Reference proteome</keyword>
<evidence type="ECO:0000256" key="2">
    <source>
        <dbReference type="SAM" id="MobiDB-lite"/>
    </source>
</evidence>
<feature type="compositionally biased region" description="Basic and acidic residues" evidence="2">
    <location>
        <begin position="347"/>
        <end position="358"/>
    </location>
</feature>
<sequence length="759" mass="83398">TLAKRLSRLFGGGSKSSKKSSRPLSSEATASTSDVEAAPYQNKLPSIEIINDVSKQELHPPNMFIRQHHSHPNSEHTNTSEGRGVRNTQRNQRTVTRENSLSTIDVGNHRRYSSSPGPSAPTTPTTPKSSHHPLQRQRSPSSANPINHSNRSSILGGEDLDIDQPPYRPYSQDARHTPSGSPVLHAATRSSYSRENSDNTRSSSPRSTTPTEELLRTRRSTMNDASLMLSSAAITTPSRRSSTPLIVSETLVSRIDREKSTVCFQVPNARRDSYSRDANLDPALTSLVQQHRKDYQTNLRLGGVPEVLPQSLPHVPVQTTPQPFVLPQLHSSPLLMESLLPSIRDREVRGQASRRDSSGPHASPMVGPHPTHPSGIPNPGTPGVLPTEYHSRRLSSSQIQTAHNSYISEAKGTYSGSHGNLLNAAAISSAKLQQQQQQQQQLQQLQQLQNYQQVQQPSPQLTPQGHQPGSQGRHHPSSKRQSVSSYFNISPQHQPHSTSQSTAYVSPFPSPAIRATGSTLGYTHELSVAMQHQQCQQQQIQLQIQQQQLHHLQQQQQIQQQSPFCQVSPLTLLQKQNPQQQQQQQQNQQQQLEQLQQIRLQQQQLLLQQQQQLQQQLEQARAAVMASTTTAAISPLTPDNPTLSVTSPLQQQQQLSMVNQGVPLHFALPAAPVLTTAMGLGMGMNMNPLSVMGMGVGLQQPAIFPQLVMTPPLTPQLVGYPTPMYSYQQNPTSAISAGHVPVHAANEGASPRDSPVVGY</sequence>
<feature type="region of interest" description="Disordered" evidence="2">
    <location>
        <begin position="450"/>
        <end position="505"/>
    </location>
</feature>
<proteinExistence type="predicted"/>
<dbReference type="Proteomes" id="UP000748756">
    <property type="component" value="Unassembled WGS sequence"/>
</dbReference>
<feature type="compositionally biased region" description="Polar residues" evidence="2">
    <location>
        <begin position="136"/>
        <end position="153"/>
    </location>
</feature>
<feature type="compositionally biased region" description="Low complexity" evidence="2">
    <location>
        <begin position="200"/>
        <end position="212"/>
    </location>
</feature>
<evidence type="ECO:0000313" key="3">
    <source>
        <dbReference type="EMBL" id="KAF9155821.1"/>
    </source>
</evidence>
<reference evidence="3" key="1">
    <citation type="journal article" date="2020" name="Fungal Divers.">
        <title>Resolving the Mortierellaceae phylogeny through synthesis of multi-gene phylogenetics and phylogenomics.</title>
        <authorList>
            <person name="Vandepol N."/>
            <person name="Liber J."/>
            <person name="Desiro A."/>
            <person name="Na H."/>
            <person name="Kennedy M."/>
            <person name="Barry K."/>
            <person name="Grigoriev I.V."/>
            <person name="Miller A.N."/>
            <person name="O'Donnell K."/>
            <person name="Stajich J.E."/>
            <person name="Bonito G."/>
        </authorList>
    </citation>
    <scope>NUCLEOTIDE SEQUENCE</scope>
    <source>
        <strain evidence="3">NRRL 6426</strain>
    </source>
</reference>
<feature type="compositionally biased region" description="Low complexity" evidence="2">
    <location>
        <begin position="85"/>
        <end position="94"/>
    </location>
</feature>
<dbReference type="EMBL" id="JAAAUQ010000050">
    <property type="protein sequence ID" value="KAF9155821.1"/>
    <property type="molecule type" value="Genomic_DNA"/>
</dbReference>
<protein>
    <submittedName>
        <fullName evidence="3">Uncharacterized protein</fullName>
    </submittedName>
</protein>
<dbReference type="AlphaFoldDB" id="A0A9P5S862"/>
<evidence type="ECO:0000313" key="4">
    <source>
        <dbReference type="Proteomes" id="UP000748756"/>
    </source>
</evidence>
<keyword evidence="1" id="KW-0175">Coiled coil</keyword>